<evidence type="ECO:0000259" key="1">
    <source>
        <dbReference type="Pfam" id="PF12680"/>
    </source>
</evidence>
<name>A0A0M2V934_9GAMM</name>
<organism evidence="2 3">
    <name type="scientific">Arsukibacterium ikkense</name>
    <dbReference type="NCBI Taxonomy" id="336831"/>
    <lineage>
        <taxon>Bacteria</taxon>
        <taxon>Pseudomonadati</taxon>
        <taxon>Pseudomonadota</taxon>
        <taxon>Gammaproteobacteria</taxon>
        <taxon>Chromatiales</taxon>
        <taxon>Chromatiaceae</taxon>
        <taxon>Arsukibacterium</taxon>
    </lineage>
</organism>
<proteinExistence type="predicted"/>
<feature type="domain" description="SnoaL-like" evidence="1">
    <location>
        <begin position="14"/>
        <end position="115"/>
    </location>
</feature>
<keyword evidence="3" id="KW-1185">Reference proteome</keyword>
<dbReference type="Gene3D" id="3.10.450.50">
    <property type="match status" value="1"/>
</dbReference>
<reference evidence="2 3" key="1">
    <citation type="submission" date="2015-03" db="EMBL/GenBank/DDBJ databases">
        <title>Draft genome sequences of two protease-producing strains of Arsukibacterium isolated from two cold and alkaline environments.</title>
        <authorList>
            <person name="Lylloff J.E."/>
            <person name="Skov L.B."/>
            <person name="Jepsen M."/>
            <person name="Hallin P.F."/>
            <person name="Sorensen S.J."/>
            <person name="Stougaard P."/>
            <person name="Glaring M.A."/>
        </authorList>
    </citation>
    <scope>NUCLEOTIDE SEQUENCE [LARGE SCALE GENOMIC DNA]</scope>
    <source>
        <strain evidence="2 3">GCM72</strain>
    </source>
</reference>
<gene>
    <name evidence="2" type="ORF">WG68_07360</name>
</gene>
<dbReference type="InterPro" id="IPR032710">
    <property type="entry name" value="NTF2-like_dom_sf"/>
</dbReference>
<evidence type="ECO:0000313" key="3">
    <source>
        <dbReference type="Proteomes" id="UP000034228"/>
    </source>
</evidence>
<accession>A0A0M2V934</accession>
<dbReference type="EMBL" id="LAHO01000005">
    <property type="protein sequence ID" value="KKO46160.1"/>
    <property type="molecule type" value="Genomic_DNA"/>
</dbReference>
<dbReference type="SUPFAM" id="SSF54427">
    <property type="entry name" value="NTF2-like"/>
    <property type="match status" value="1"/>
</dbReference>
<dbReference type="RefSeq" id="WP_046557018.1">
    <property type="nucleotide sequence ID" value="NZ_LAHO01000005.1"/>
</dbReference>
<dbReference type="OrthoDB" id="1115105at2"/>
<dbReference type="InterPro" id="IPR037401">
    <property type="entry name" value="SnoaL-like"/>
</dbReference>
<protein>
    <submittedName>
        <fullName evidence="2">SnoaL polyketide cyclase</fullName>
    </submittedName>
</protein>
<dbReference type="Pfam" id="PF12680">
    <property type="entry name" value="SnoaL_2"/>
    <property type="match status" value="1"/>
</dbReference>
<sequence>MPELTESKLTRFLKFYNALSHDGLRQLADIYTADVVFIDPVHQITGRDQLSRYFSHAYQRLIYCKFEPVSQSDNEQQSFISWVMTLSHPAIAKGKPLVVHGCSELRWRQQHIYYHRDFYDLTELVYQHLPVLGWATSKVKQRMAQA</sequence>
<comment type="caution">
    <text evidence="2">The sequence shown here is derived from an EMBL/GenBank/DDBJ whole genome shotgun (WGS) entry which is preliminary data.</text>
</comment>
<dbReference type="Proteomes" id="UP000034228">
    <property type="component" value="Unassembled WGS sequence"/>
</dbReference>
<dbReference type="AlphaFoldDB" id="A0A0M2V934"/>
<evidence type="ECO:0000313" key="2">
    <source>
        <dbReference type="EMBL" id="KKO46160.1"/>
    </source>
</evidence>
<dbReference type="STRING" id="336831.WG68_07360"/>